<evidence type="ECO:0000256" key="1">
    <source>
        <dbReference type="ARBA" id="ARBA00001974"/>
    </source>
</evidence>
<comment type="caution">
    <text evidence="15">The sequence shown here is derived from an EMBL/GenBank/DDBJ whole genome shotgun (WGS) entry which is preliminary data.</text>
</comment>
<dbReference type="AlphaFoldDB" id="A0A7V8NSF9"/>
<comment type="pathway">
    <text evidence="2">One-carbon metabolism; tetrahydrofolate interconversion.</text>
</comment>
<comment type="catalytic activity">
    <reaction evidence="12">
        <text>(6S)-5-methyl-5,6,7,8-tetrahydrofolate + NAD(+) = (6R)-5,10-methylene-5,6,7,8-tetrahydrofolate + NADH + H(+)</text>
        <dbReference type="Rhea" id="RHEA:19821"/>
        <dbReference type="ChEBI" id="CHEBI:15378"/>
        <dbReference type="ChEBI" id="CHEBI:15636"/>
        <dbReference type="ChEBI" id="CHEBI:18608"/>
        <dbReference type="ChEBI" id="CHEBI:57540"/>
        <dbReference type="ChEBI" id="CHEBI:57945"/>
        <dbReference type="EC" id="1.5.1.54"/>
    </reaction>
    <physiologicalReaction direction="right-to-left" evidence="12">
        <dbReference type="Rhea" id="RHEA:19823"/>
    </physiologicalReaction>
</comment>
<gene>
    <name evidence="15" type="ORF">HRJ53_16755</name>
</gene>
<dbReference type="Proteomes" id="UP000567293">
    <property type="component" value="Unassembled WGS sequence"/>
</dbReference>
<evidence type="ECO:0000256" key="2">
    <source>
        <dbReference type="ARBA" id="ARBA00004777"/>
    </source>
</evidence>
<sequence>YSEEGTTHGDIRPSDAASQLKNKNVQVIGANCTLGPQALLPILQELAAVDDIRTSGMPNAGFPKREGDRIVYPKSSPQYFARFAREAAALGVRILGGCCGTTPAHIQAMAEAVKSLRPAKAHATSPVAVEAVAKAAPVSHREPESRFWKKLKKREFAICLEIDPPKGLALDRIFEQVDKVMASGKVDAIDINSGAMARVGMDALVVAGALEARGVETIPHLTTRDQNIIGLQAALLGAWTVGGVRNVLAITGDPPSVGDYPETSGVYEVDSVGLVKVLNRLNQGTDWAGKTLGGATNFAIGVALNPVADDLDNEIARFHAKVEAGAHYAMTQPLFDPEHWHAFLKKFGEKPPIPILIGVWPLNSYKQALRLNNEVPGMVIPEALLKSMEAAGAAARDCGFQVARQMLAWARTELAGAYIIPPFKRYEEILEIL</sequence>
<protein>
    <recommendedName>
        <fullName evidence="4">5,10-methylenetetrahydrofolate reductase</fullName>
        <ecNumber evidence="11">1.5.1.54</ecNumber>
    </recommendedName>
</protein>
<evidence type="ECO:0000256" key="11">
    <source>
        <dbReference type="ARBA" id="ARBA00034529"/>
    </source>
</evidence>
<reference evidence="15" key="1">
    <citation type="submission" date="2020-06" db="EMBL/GenBank/DDBJ databases">
        <title>Legume-microbial interactions unlock mineral nutrients during tropical forest succession.</title>
        <authorList>
            <person name="Epihov D.Z."/>
        </authorList>
    </citation>
    <scope>NUCLEOTIDE SEQUENCE [LARGE SCALE GENOMIC DNA]</scope>
    <source>
        <strain evidence="15">Pan2503</strain>
    </source>
</reference>
<dbReference type="Pfam" id="PF02219">
    <property type="entry name" value="MTHFR"/>
    <property type="match status" value="1"/>
</dbReference>
<name>A0A7V8NSF9_9BACT</name>
<dbReference type="GO" id="GO:0035999">
    <property type="term" value="P:tetrahydrofolate interconversion"/>
    <property type="evidence" value="ECO:0007669"/>
    <property type="project" value="UniProtKB-UniPathway"/>
</dbReference>
<comment type="pathway">
    <text evidence="10">Amino-acid biosynthesis; L-methionine biosynthesis via de novo pathway.</text>
</comment>
<dbReference type="InterPro" id="IPR003726">
    <property type="entry name" value="HCY_dom"/>
</dbReference>
<dbReference type="GO" id="GO:0005829">
    <property type="term" value="C:cytosol"/>
    <property type="evidence" value="ECO:0007669"/>
    <property type="project" value="TreeGrafter"/>
</dbReference>
<evidence type="ECO:0000256" key="6">
    <source>
        <dbReference type="ARBA" id="ARBA00022630"/>
    </source>
</evidence>
<keyword evidence="13" id="KW-0862">Zinc</keyword>
<dbReference type="PANTHER" id="PTHR45754:SF3">
    <property type="entry name" value="METHYLENETETRAHYDROFOLATE REDUCTASE (NADPH)"/>
    <property type="match status" value="1"/>
</dbReference>
<evidence type="ECO:0000256" key="10">
    <source>
        <dbReference type="ARBA" id="ARBA00034478"/>
    </source>
</evidence>
<dbReference type="InterPro" id="IPR029041">
    <property type="entry name" value="FAD-linked_oxidoreductase-like"/>
</dbReference>
<dbReference type="GO" id="GO:0032259">
    <property type="term" value="P:methylation"/>
    <property type="evidence" value="ECO:0007669"/>
    <property type="project" value="UniProtKB-KW"/>
</dbReference>
<keyword evidence="7 13" id="KW-0808">Transferase</keyword>
<dbReference type="CDD" id="cd00537">
    <property type="entry name" value="MTHFR"/>
    <property type="match status" value="1"/>
</dbReference>
<dbReference type="Pfam" id="PF02574">
    <property type="entry name" value="S-methyl_trans"/>
    <property type="match status" value="1"/>
</dbReference>
<dbReference type="GO" id="GO:0008168">
    <property type="term" value="F:methyltransferase activity"/>
    <property type="evidence" value="ECO:0007669"/>
    <property type="project" value="UniProtKB-UniRule"/>
</dbReference>
<dbReference type="InterPro" id="IPR003171">
    <property type="entry name" value="Mehydrof_redctse-like"/>
</dbReference>
<evidence type="ECO:0000256" key="7">
    <source>
        <dbReference type="ARBA" id="ARBA00022679"/>
    </source>
</evidence>
<comment type="similarity">
    <text evidence="3">Belongs to the methylenetetrahydrofolate reductase family.</text>
</comment>
<organism evidence="15 16">
    <name type="scientific">Candidatus Acidiferrum panamense</name>
    <dbReference type="NCBI Taxonomy" id="2741543"/>
    <lineage>
        <taxon>Bacteria</taxon>
        <taxon>Pseudomonadati</taxon>
        <taxon>Acidobacteriota</taxon>
        <taxon>Terriglobia</taxon>
        <taxon>Candidatus Acidiferrales</taxon>
        <taxon>Candidatus Acidiferrum</taxon>
    </lineage>
</organism>
<comment type="cofactor">
    <cofactor evidence="13">
        <name>Zn(2+)</name>
        <dbReference type="ChEBI" id="CHEBI:29105"/>
    </cofactor>
</comment>
<evidence type="ECO:0000256" key="4">
    <source>
        <dbReference type="ARBA" id="ARBA00016276"/>
    </source>
</evidence>
<comment type="cofactor">
    <cofactor evidence="1">
        <name>FAD</name>
        <dbReference type="ChEBI" id="CHEBI:57692"/>
    </cofactor>
</comment>
<keyword evidence="16" id="KW-1185">Reference proteome</keyword>
<proteinExistence type="inferred from homology"/>
<keyword evidence="6" id="KW-0285">Flavoprotein</keyword>
<evidence type="ECO:0000256" key="3">
    <source>
        <dbReference type="ARBA" id="ARBA00006743"/>
    </source>
</evidence>
<dbReference type="PANTHER" id="PTHR45754">
    <property type="entry name" value="METHYLENETETRAHYDROFOLATE REDUCTASE"/>
    <property type="match status" value="1"/>
</dbReference>
<dbReference type="GO" id="GO:0009086">
    <property type="term" value="P:methionine biosynthetic process"/>
    <property type="evidence" value="ECO:0007669"/>
    <property type="project" value="TreeGrafter"/>
</dbReference>
<evidence type="ECO:0000256" key="12">
    <source>
        <dbReference type="ARBA" id="ARBA00048628"/>
    </source>
</evidence>
<feature type="binding site" evidence="13">
    <location>
        <position position="99"/>
    </location>
    <ligand>
        <name>Zn(2+)</name>
        <dbReference type="ChEBI" id="CHEBI:29105"/>
    </ligand>
</feature>
<dbReference type="PROSITE" id="PS50970">
    <property type="entry name" value="HCY"/>
    <property type="match status" value="1"/>
</dbReference>
<evidence type="ECO:0000256" key="9">
    <source>
        <dbReference type="ARBA" id="ARBA00023002"/>
    </source>
</evidence>
<dbReference type="InterPro" id="IPR036589">
    <property type="entry name" value="HCY_dom_sf"/>
</dbReference>
<keyword evidence="8" id="KW-0274">FAD</keyword>
<dbReference type="Gene3D" id="3.20.20.220">
    <property type="match status" value="1"/>
</dbReference>
<dbReference type="GO" id="GO:0106312">
    <property type="term" value="F:methylenetetrahydrofolate reductase (NADH) activity"/>
    <property type="evidence" value="ECO:0007669"/>
    <property type="project" value="UniProtKB-EC"/>
</dbReference>
<accession>A0A7V8NSF9</accession>
<dbReference type="EC" id="1.5.1.54" evidence="11"/>
<dbReference type="GO" id="GO:0046872">
    <property type="term" value="F:metal ion binding"/>
    <property type="evidence" value="ECO:0007669"/>
    <property type="project" value="UniProtKB-KW"/>
</dbReference>
<keyword evidence="9" id="KW-0560">Oxidoreductase</keyword>
<evidence type="ECO:0000256" key="8">
    <source>
        <dbReference type="ARBA" id="ARBA00022827"/>
    </source>
</evidence>
<feature type="binding site" evidence="13">
    <location>
        <position position="32"/>
    </location>
    <ligand>
        <name>Zn(2+)</name>
        <dbReference type="ChEBI" id="CHEBI:29105"/>
    </ligand>
</feature>
<keyword evidence="5 13" id="KW-0489">Methyltransferase</keyword>
<dbReference type="EMBL" id="JACDQQ010001605">
    <property type="protein sequence ID" value="MBA0086633.1"/>
    <property type="molecule type" value="Genomic_DNA"/>
</dbReference>
<evidence type="ECO:0000256" key="13">
    <source>
        <dbReference type="PROSITE-ProRule" id="PRU00333"/>
    </source>
</evidence>
<feature type="non-terminal residue" evidence="15">
    <location>
        <position position="1"/>
    </location>
</feature>
<evidence type="ECO:0000313" key="15">
    <source>
        <dbReference type="EMBL" id="MBA0086633.1"/>
    </source>
</evidence>
<dbReference type="GO" id="GO:0071949">
    <property type="term" value="F:FAD binding"/>
    <property type="evidence" value="ECO:0007669"/>
    <property type="project" value="TreeGrafter"/>
</dbReference>
<evidence type="ECO:0000313" key="16">
    <source>
        <dbReference type="Proteomes" id="UP000567293"/>
    </source>
</evidence>
<feature type="binding site" evidence="13">
    <location>
        <position position="98"/>
    </location>
    <ligand>
        <name>Zn(2+)</name>
        <dbReference type="ChEBI" id="CHEBI:29105"/>
    </ligand>
</feature>
<keyword evidence="13" id="KW-0479">Metal-binding</keyword>
<feature type="domain" description="Hcy-binding" evidence="14">
    <location>
        <begin position="1"/>
        <end position="113"/>
    </location>
</feature>
<dbReference type="Gene3D" id="3.20.20.330">
    <property type="entry name" value="Homocysteine-binding-like domain"/>
    <property type="match status" value="1"/>
</dbReference>
<dbReference type="SUPFAM" id="SSF51730">
    <property type="entry name" value="FAD-linked oxidoreductase"/>
    <property type="match status" value="1"/>
</dbReference>
<evidence type="ECO:0000256" key="5">
    <source>
        <dbReference type="ARBA" id="ARBA00022603"/>
    </source>
</evidence>
<evidence type="ECO:0000259" key="14">
    <source>
        <dbReference type="PROSITE" id="PS50970"/>
    </source>
</evidence>
<dbReference type="UniPathway" id="UPA00193"/>
<dbReference type="SUPFAM" id="SSF82282">
    <property type="entry name" value="Homocysteine S-methyltransferase"/>
    <property type="match status" value="1"/>
</dbReference>